<reference evidence="1" key="1">
    <citation type="journal article" date="2014" name="Front. Microbiol.">
        <title>High frequency of phylogenetically diverse reductive dehalogenase-homologous genes in deep subseafloor sedimentary metagenomes.</title>
        <authorList>
            <person name="Kawai M."/>
            <person name="Futagami T."/>
            <person name="Toyoda A."/>
            <person name="Takaki Y."/>
            <person name="Nishi S."/>
            <person name="Hori S."/>
            <person name="Arai W."/>
            <person name="Tsubouchi T."/>
            <person name="Morono Y."/>
            <person name="Uchiyama I."/>
            <person name="Ito T."/>
            <person name="Fujiyama A."/>
            <person name="Inagaki F."/>
            <person name="Takami H."/>
        </authorList>
    </citation>
    <scope>NUCLEOTIDE SEQUENCE</scope>
    <source>
        <strain evidence="1">Expedition CK06-06</strain>
    </source>
</reference>
<organism evidence="1">
    <name type="scientific">marine sediment metagenome</name>
    <dbReference type="NCBI Taxonomy" id="412755"/>
    <lineage>
        <taxon>unclassified sequences</taxon>
        <taxon>metagenomes</taxon>
        <taxon>ecological metagenomes</taxon>
    </lineage>
</organism>
<proteinExistence type="predicted"/>
<sequence length="54" mass="5998">MTFTLLNDGGFVYIDIDGLPVFRQSVDGKWVDCFGQLDGAALAMERFMVVMAHV</sequence>
<gene>
    <name evidence="1" type="ORF">S12H4_53381</name>
</gene>
<protein>
    <submittedName>
        <fullName evidence="1">Uncharacterized protein</fullName>
    </submittedName>
</protein>
<dbReference type="AlphaFoldDB" id="X1TC57"/>
<accession>X1TC57</accession>
<dbReference type="EMBL" id="BARW01033973">
    <property type="protein sequence ID" value="GAJ02913.1"/>
    <property type="molecule type" value="Genomic_DNA"/>
</dbReference>
<comment type="caution">
    <text evidence="1">The sequence shown here is derived from an EMBL/GenBank/DDBJ whole genome shotgun (WGS) entry which is preliminary data.</text>
</comment>
<name>X1TC57_9ZZZZ</name>
<evidence type="ECO:0000313" key="1">
    <source>
        <dbReference type="EMBL" id="GAJ02913.1"/>
    </source>
</evidence>